<reference evidence="2 3" key="1">
    <citation type="journal article" date="2021" name="BMC Biol.">
        <title>Horizontally acquired antibacterial genes associated with adaptive radiation of ladybird beetles.</title>
        <authorList>
            <person name="Li H.S."/>
            <person name="Tang X.F."/>
            <person name="Huang Y.H."/>
            <person name="Xu Z.Y."/>
            <person name="Chen M.L."/>
            <person name="Du X.Y."/>
            <person name="Qiu B.Y."/>
            <person name="Chen P.T."/>
            <person name="Zhang W."/>
            <person name="Slipinski A."/>
            <person name="Escalona H.E."/>
            <person name="Waterhouse R.M."/>
            <person name="Zwick A."/>
            <person name="Pang H."/>
        </authorList>
    </citation>
    <scope>NUCLEOTIDE SEQUENCE [LARGE SCALE GENOMIC DNA]</scope>
    <source>
        <strain evidence="2">SYSU2018</strain>
    </source>
</reference>
<dbReference type="Proteomes" id="UP001516400">
    <property type="component" value="Unassembled WGS sequence"/>
</dbReference>
<name>A0ABD2N1U3_9CUCU</name>
<gene>
    <name evidence="2" type="ORF">HHI36_014210</name>
</gene>
<evidence type="ECO:0000256" key="1">
    <source>
        <dbReference type="SAM" id="MobiDB-lite"/>
    </source>
</evidence>
<keyword evidence="3" id="KW-1185">Reference proteome</keyword>
<organism evidence="2 3">
    <name type="scientific">Cryptolaemus montrouzieri</name>
    <dbReference type="NCBI Taxonomy" id="559131"/>
    <lineage>
        <taxon>Eukaryota</taxon>
        <taxon>Metazoa</taxon>
        <taxon>Ecdysozoa</taxon>
        <taxon>Arthropoda</taxon>
        <taxon>Hexapoda</taxon>
        <taxon>Insecta</taxon>
        <taxon>Pterygota</taxon>
        <taxon>Neoptera</taxon>
        <taxon>Endopterygota</taxon>
        <taxon>Coleoptera</taxon>
        <taxon>Polyphaga</taxon>
        <taxon>Cucujiformia</taxon>
        <taxon>Coccinelloidea</taxon>
        <taxon>Coccinellidae</taxon>
        <taxon>Scymninae</taxon>
        <taxon>Scymnini</taxon>
        <taxon>Cryptolaemus</taxon>
    </lineage>
</organism>
<dbReference type="EMBL" id="JABFTP020000062">
    <property type="protein sequence ID" value="KAL3272748.1"/>
    <property type="molecule type" value="Genomic_DNA"/>
</dbReference>
<comment type="caution">
    <text evidence="2">The sequence shown here is derived from an EMBL/GenBank/DDBJ whole genome shotgun (WGS) entry which is preliminary data.</text>
</comment>
<accession>A0ABD2N1U3</accession>
<sequence>MIERLLTLKRRLTVFASDNEGTILLPTSNQWNLLKSTHDLLKPFQQITTSMSRDEALISEMIPTVESLKKYLREINTPGSGTLRERSEQDSAQSKKTNVSLSQLSWTQIFDEEGRNEIKTEVLSECQRINQKNSEDRTESNNETPIVIGDEIYLESDEEAPLVVDVISRKPSPYLWECLKNISNQRLRLITQE</sequence>
<evidence type="ECO:0000313" key="2">
    <source>
        <dbReference type="EMBL" id="KAL3272748.1"/>
    </source>
</evidence>
<evidence type="ECO:0000313" key="3">
    <source>
        <dbReference type="Proteomes" id="UP001516400"/>
    </source>
</evidence>
<protein>
    <submittedName>
        <fullName evidence="2">Uncharacterized protein</fullName>
    </submittedName>
</protein>
<proteinExistence type="predicted"/>
<dbReference type="AlphaFoldDB" id="A0ABD2N1U3"/>
<dbReference type="SUPFAM" id="SSF53098">
    <property type="entry name" value="Ribonuclease H-like"/>
    <property type="match status" value="1"/>
</dbReference>
<feature type="region of interest" description="Disordered" evidence="1">
    <location>
        <begin position="78"/>
        <end position="97"/>
    </location>
</feature>
<dbReference type="InterPro" id="IPR012337">
    <property type="entry name" value="RNaseH-like_sf"/>
</dbReference>